<keyword evidence="2" id="KW-0812">Transmembrane</keyword>
<evidence type="ECO:0000313" key="4">
    <source>
        <dbReference type="Proteomes" id="UP000593566"/>
    </source>
</evidence>
<gene>
    <name evidence="3" type="ORF">HO133_003591</name>
</gene>
<keyword evidence="2" id="KW-1133">Transmembrane helix</keyword>
<protein>
    <submittedName>
        <fullName evidence="3">Uncharacterized protein</fullName>
    </submittedName>
</protein>
<feature type="transmembrane region" description="Helical" evidence="2">
    <location>
        <begin position="12"/>
        <end position="31"/>
    </location>
</feature>
<dbReference type="RefSeq" id="XP_037149201.1">
    <property type="nucleotide sequence ID" value="XM_037294513.1"/>
</dbReference>
<accession>A0A8H6CAP6</accession>
<feature type="region of interest" description="Disordered" evidence="1">
    <location>
        <begin position="48"/>
        <end position="74"/>
    </location>
</feature>
<dbReference type="GO" id="GO:0009306">
    <property type="term" value="P:protein secretion"/>
    <property type="evidence" value="ECO:0007669"/>
    <property type="project" value="InterPro"/>
</dbReference>
<evidence type="ECO:0000313" key="3">
    <source>
        <dbReference type="EMBL" id="KAF6219766.1"/>
    </source>
</evidence>
<dbReference type="GeneID" id="59332002"/>
<dbReference type="Pfam" id="PF11654">
    <property type="entry name" value="NCE101"/>
    <property type="match status" value="1"/>
</dbReference>
<feature type="compositionally biased region" description="Polar residues" evidence="1">
    <location>
        <begin position="48"/>
        <end position="66"/>
    </location>
</feature>
<organism evidence="3 4">
    <name type="scientific">Letharia lupina</name>
    <dbReference type="NCBI Taxonomy" id="560253"/>
    <lineage>
        <taxon>Eukaryota</taxon>
        <taxon>Fungi</taxon>
        <taxon>Dikarya</taxon>
        <taxon>Ascomycota</taxon>
        <taxon>Pezizomycotina</taxon>
        <taxon>Lecanoromycetes</taxon>
        <taxon>OSLEUM clade</taxon>
        <taxon>Lecanoromycetidae</taxon>
        <taxon>Lecanorales</taxon>
        <taxon>Lecanorineae</taxon>
        <taxon>Parmeliaceae</taxon>
        <taxon>Letharia</taxon>
    </lineage>
</organism>
<reference evidence="3 4" key="1">
    <citation type="journal article" date="2020" name="Genomics">
        <title>Complete, high-quality genomes from long-read metagenomic sequencing of two wolf lichen thalli reveals enigmatic genome architecture.</title>
        <authorList>
            <person name="McKenzie S.K."/>
            <person name="Walston R.F."/>
            <person name="Allen J.L."/>
        </authorList>
    </citation>
    <scope>NUCLEOTIDE SEQUENCE [LARGE SCALE GENOMIC DNA]</scope>
    <source>
        <strain evidence="3">WasteWater1</strain>
    </source>
</reference>
<keyword evidence="4" id="KW-1185">Reference proteome</keyword>
<dbReference type="AlphaFoldDB" id="A0A8H6CAP6"/>
<dbReference type="Proteomes" id="UP000593566">
    <property type="component" value="Unassembled WGS sequence"/>
</dbReference>
<keyword evidence="2" id="KW-0472">Membrane</keyword>
<name>A0A8H6CAP6_9LECA</name>
<evidence type="ECO:0000256" key="1">
    <source>
        <dbReference type="SAM" id="MobiDB-lite"/>
    </source>
</evidence>
<comment type="caution">
    <text evidence="3">The sequence shown here is derived from an EMBL/GenBank/DDBJ whole genome shotgun (WGS) entry which is preliminary data.</text>
</comment>
<proteinExistence type="predicted"/>
<evidence type="ECO:0000256" key="2">
    <source>
        <dbReference type="SAM" id="Phobius"/>
    </source>
</evidence>
<dbReference type="InterPro" id="IPR024242">
    <property type="entry name" value="NCE101"/>
</dbReference>
<sequence length="96" mass="10502">MATTFPRYSYIISRTLDPLFALFIGFSAAGMRIRREENEKRLGMATTSIAGSTVQMPNQKPETGSQNGPGGEVGYAEIASTGWGRIKRSISEAVQW</sequence>
<dbReference type="EMBL" id="JACCJB010000018">
    <property type="protein sequence ID" value="KAF6219766.1"/>
    <property type="molecule type" value="Genomic_DNA"/>
</dbReference>